<accession>A0A2P2QUQ9</accession>
<dbReference type="EMBL" id="GGEC01090249">
    <property type="protein sequence ID" value="MBX70733.1"/>
    <property type="molecule type" value="Transcribed_RNA"/>
</dbReference>
<name>A0A2P2QUQ9_RHIMU</name>
<keyword evidence="1" id="KW-1133">Transmembrane helix</keyword>
<keyword evidence="1" id="KW-0472">Membrane</keyword>
<dbReference type="AlphaFoldDB" id="A0A2P2QUQ9"/>
<evidence type="ECO:0000256" key="1">
    <source>
        <dbReference type="SAM" id="Phobius"/>
    </source>
</evidence>
<evidence type="ECO:0000313" key="2">
    <source>
        <dbReference type="EMBL" id="MBX70733.1"/>
    </source>
</evidence>
<organism evidence="2">
    <name type="scientific">Rhizophora mucronata</name>
    <name type="common">Asiatic mangrove</name>
    <dbReference type="NCBI Taxonomy" id="61149"/>
    <lineage>
        <taxon>Eukaryota</taxon>
        <taxon>Viridiplantae</taxon>
        <taxon>Streptophyta</taxon>
        <taxon>Embryophyta</taxon>
        <taxon>Tracheophyta</taxon>
        <taxon>Spermatophyta</taxon>
        <taxon>Magnoliopsida</taxon>
        <taxon>eudicotyledons</taxon>
        <taxon>Gunneridae</taxon>
        <taxon>Pentapetalae</taxon>
        <taxon>rosids</taxon>
        <taxon>fabids</taxon>
        <taxon>Malpighiales</taxon>
        <taxon>Rhizophoraceae</taxon>
        <taxon>Rhizophora</taxon>
    </lineage>
</organism>
<reference evidence="2" key="1">
    <citation type="submission" date="2018-02" db="EMBL/GenBank/DDBJ databases">
        <title>Rhizophora mucronata_Transcriptome.</title>
        <authorList>
            <person name="Meera S.P."/>
            <person name="Sreeshan A."/>
            <person name="Augustine A."/>
        </authorList>
    </citation>
    <scope>NUCLEOTIDE SEQUENCE</scope>
    <source>
        <tissue evidence="2">Leaf</tissue>
    </source>
</reference>
<protein>
    <submittedName>
        <fullName evidence="2">Uncharacterized protein</fullName>
    </submittedName>
</protein>
<keyword evidence="1" id="KW-0812">Transmembrane</keyword>
<proteinExistence type="predicted"/>
<feature type="transmembrane region" description="Helical" evidence="1">
    <location>
        <begin position="83"/>
        <end position="105"/>
    </location>
</feature>
<sequence length="106" mass="12412">MSLIGKMESLILSCVRDNWNVVEKIALNSILPKPDDYWGFDSRVDFPIMEYFWCLGNWGPLVLKNIPDGDLVLWLVQWLVKFLAFYALLTILLLCQGMYHVLIYVR</sequence>